<dbReference type="Proteomes" id="UP000256856">
    <property type="component" value="Chromosome"/>
</dbReference>
<dbReference type="Pfam" id="PF00430">
    <property type="entry name" value="ATP-synt_B"/>
    <property type="match status" value="1"/>
</dbReference>
<proteinExistence type="inferred from homology"/>
<dbReference type="InterPro" id="IPR005864">
    <property type="entry name" value="ATP_synth_F0_bsu_bac"/>
</dbReference>
<comment type="subcellular location">
    <subcellularLocation>
        <location evidence="15">Cell membrane</location>
        <topology evidence="15">Single-pass membrane protein</topology>
    </subcellularLocation>
    <subcellularLocation>
        <location evidence="14">Endomembrane system</location>
        <topology evidence="14">Single-pass membrane protein</topology>
    </subcellularLocation>
</comment>
<reference evidence="17 18" key="1">
    <citation type="submission" date="2018-03" db="EMBL/GenBank/DDBJ databases">
        <title>A parallel universe: an anciently diverged bacterial symbiosis in a Hawaiian planthopper (Hemiptera: Cixiidae) reveals rearranged nutritional responsibilities.</title>
        <authorList>
            <person name="Bennett G."/>
            <person name="Mao M."/>
        </authorList>
    </citation>
    <scope>NUCLEOTIDE SEQUENCE [LARGE SCALE GENOMIC DNA]</scope>
    <source>
        <strain evidence="17 18">OLIH</strain>
    </source>
</reference>
<evidence type="ECO:0000256" key="5">
    <source>
        <dbReference type="ARBA" id="ARBA00022692"/>
    </source>
</evidence>
<dbReference type="Gene3D" id="1.20.5.620">
    <property type="entry name" value="F1F0 ATP synthase subunit B, membrane domain"/>
    <property type="match status" value="1"/>
</dbReference>
<dbReference type="GO" id="GO:0012505">
    <property type="term" value="C:endomembrane system"/>
    <property type="evidence" value="ECO:0007669"/>
    <property type="project" value="UniProtKB-SubCell"/>
</dbReference>
<evidence type="ECO:0000256" key="13">
    <source>
        <dbReference type="ARBA" id="ARBA00026054"/>
    </source>
</evidence>
<dbReference type="NCBIfam" id="TIGR01144">
    <property type="entry name" value="ATP_synt_b"/>
    <property type="match status" value="1"/>
</dbReference>
<accession>A0A346DZT9</accession>
<sequence length="169" mass="20127">MNRLNYMNINSTLFGEIISFLLFIFFCMKYIWPPIIDSINKREKKIYNAILSVDKAKIELSKIKMQTINEINETKKTCKLILDQTNKDKIDILEETKLEIIKEQKKIIKESYLKIENEYEITKEKLRKETVLLVIYCLEKILNQSMDANINKKIVNKFISSLKKYDIYA</sequence>
<comment type="subunit">
    <text evidence="13">F-type ATPases have 2 components, F(1) - the catalytic core - and F(0) - the membrane proton channel. F(1) has five subunits: alpha(3), beta(3), gamma(1), delta(1), epsilon(1). F(0) has four main subunits: a(1), b(2) and c(10-14). The alpha and beta chains form an alternating ring which encloses part of the gamma chain. F(1) is attached to F(0) by a central stalk formed by the gamma and epsilon chains, while a peripheral stalk is formed by the delta and b chains.</text>
</comment>
<evidence type="ECO:0000256" key="4">
    <source>
        <dbReference type="ARBA" id="ARBA00022547"/>
    </source>
</evidence>
<feature type="transmembrane region" description="Helical" evidence="15">
    <location>
        <begin position="12"/>
        <end position="32"/>
    </location>
</feature>
<keyword evidence="5 15" id="KW-0812">Transmembrane</keyword>
<keyword evidence="18" id="KW-1185">Reference proteome</keyword>
<dbReference type="AlphaFoldDB" id="A0A346DZT9"/>
<keyword evidence="10 15" id="KW-0066">ATP synthesis</keyword>
<gene>
    <name evidence="15" type="primary">atpF</name>
    <name evidence="17" type="ORF">C9I82_278</name>
</gene>
<dbReference type="PANTHER" id="PTHR33445:SF1">
    <property type="entry name" value="ATP SYNTHASE SUBUNIT B"/>
    <property type="match status" value="1"/>
</dbReference>
<keyword evidence="2 15" id="KW-0813">Transport</keyword>
<keyword evidence="8 15" id="KW-0406">Ion transport</keyword>
<evidence type="ECO:0000256" key="9">
    <source>
        <dbReference type="ARBA" id="ARBA00023136"/>
    </source>
</evidence>
<evidence type="ECO:0000313" key="18">
    <source>
        <dbReference type="Proteomes" id="UP000256856"/>
    </source>
</evidence>
<comment type="function">
    <text evidence="12">Component of the F(0) channel, it forms part of the peripheral stalk, linking F(1) to F(0). The b'-subunit is a diverged and duplicated form of b found in plants and photosynthetic bacteria.</text>
</comment>
<evidence type="ECO:0000256" key="11">
    <source>
        <dbReference type="ARBA" id="ARBA00025198"/>
    </source>
</evidence>
<keyword evidence="6 15" id="KW-0375">Hydrogen ion transport</keyword>
<dbReference type="CDD" id="cd06503">
    <property type="entry name" value="ATP-synt_Fo_b"/>
    <property type="match status" value="1"/>
</dbReference>
<name>A0A346DZT9_9ENTR</name>
<evidence type="ECO:0000256" key="6">
    <source>
        <dbReference type="ARBA" id="ARBA00022781"/>
    </source>
</evidence>
<dbReference type="KEGG" id="ppet:C9I82_278"/>
<dbReference type="HAMAP" id="MF_01398">
    <property type="entry name" value="ATP_synth_b_bprime"/>
    <property type="match status" value="1"/>
</dbReference>
<keyword evidence="3 15" id="KW-1003">Cell membrane</keyword>
<evidence type="ECO:0000256" key="14">
    <source>
        <dbReference type="ARBA" id="ARBA00037847"/>
    </source>
</evidence>
<evidence type="ECO:0000256" key="2">
    <source>
        <dbReference type="ARBA" id="ARBA00022448"/>
    </source>
</evidence>
<evidence type="ECO:0000313" key="17">
    <source>
        <dbReference type="EMBL" id="AXN02244.1"/>
    </source>
</evidence>
<evidence type="ECO:0000256" key="8">
    <source>
        <dbReference type="ARBA" id="ARBA00023065"/>
    </source>
</evidence>
<evidence type="ECO:0000256" key="12">
    <source>
        <dbReference type="ARBA" id="ARBA00025614"/>
    </source>
</evidence>
<dbReference type="PANTHER" id="PTHR33445">
    <property type="entry name" value="ATP SYNTHASE SUBUNIT B', CHLOROPLASTIC"/>
    <property type="match status" value="1"/>
</dbReference>
<protein>
    <recommendedName>
        <fullName evidence="15">ATP synthase subunit b</fullName>
    </recommendedName>
    <alternativeName>
        <fullName evidence="15">ATP synthase F(0) sector subunit b</fullName>
    </alternativeName>
    <alternativeName>
        <fullName evidence="15">ATPase subunit I</fullName>
    </alternativeName>
    <alternativeName>
        <fullName evidence="15">F-type ATPase subunit b</fullName>
        <shortName evidence="15">F-ATPase subunit b</shortName>
    </alternativeName>
</protein>
<dbReference type="GO" id="GO:0005886">
    <property type="term" value="C:plasma membrane"/>
    <property type="evidence" value="ECO:0007669"/>
    <property type="project" value="UniProtKB-SubCell"/>
</dbReference>
<comment type="function">
    <text evidence="11 15">F(1)F(0) ATP synthase produces ATP from ADP in the presence of a proton or sodium gradient. F-type ATPases consist of two structural domains, F(1) containing the extramembraneous catalytic core and F(0) containing the membrane proton channel, linked together by a central stalk and a peripheral stalk. During catalysis, ATP synthesis in the catalytic domain of F(1) is coupled via a rotary mechanism of the central stalk subunits to proton translocation.</text>
</comment>
<organism evidence="17 18">
    <name type="scientific">Candidatus Purcelliella pentastirinorum</name>
    <dbReference type="NCBI Taxonomy" id="472834"/>
    <lineage>
        <taxon>Bacteria</taxon>
        <taxon>Pseudomonadati</taxon>
        <taxon>Pseudomonadota</taxon>
        <taxon>Gammaproteobacteria</taxon>
        <taxon>Enterobacterales</taxon>
        <taxon>Enterobacteriaceae</taxon>
        <taxon>Candidatus Purcelliella</taxon>
    </lineage>
</organism>
<dbReference type="InterPro" id="IPR002146">
    <property type="entry name" value="ATP_synth_b/b'su_bac/chlpt"/>
</dbReference>
<dbReference type="GO" id="GO:0045259">
    <property type="term" value="C:proton-transporting ATP synthase complex"/>
    <property type="evidence" value="ECO:0007669"/>
    <property type="project" value="UniProtKB-KW"/>
</dbReference>
<evidence type="ECO:0000256" key="3">
    <source>
        <dbReference type="ARBA" id="ARBA00022475"/>
    </source>
</evidence>
<keyword evidence="7 15" id="KW-1133">Transmembrane helix</keyword>
<comment type="similarity">
    <text evidence="1 15 16">Belongs to the ATPase B chain family.</text>
</comment>
<evidence type="ECO:0000256" key="10">
    <source>
        <dbReference type="ARBA" id="ARBA00023310"/>
    </source>
</evidence>
<evidence type="ECO:0000256" key="15">
    <source>
        <dbReference type="HAMAP-Rule" id="MF_01398"/>
    </source>
</evidence>
<keyword evidence="4 15" id="KW-0138">CF(0)</keyword>
<dbReference type="InterPro" id="IPR050059">
    <property type="entry name" value="ATP_synthase_B_chain"/>
</dbReference>
<evidence type="ECO:0000256" key="7">
    <source>
        <dbReference type="ARBA" id="ARBA00022989"/>
    </source>
</evidence>
<evidence type="ECO:0000256" key="16">
    <source>
        <dbReference type="RuleBase" id="RU003848"/>
    </source>
</evidence>
<dbReference type="GO" id="GO:0046933">
    <property type="term" value="F:proton-transporting ATP synthase activity, rotational mechanism"/>
    <property type="evidence" value="ECO:0007669"/>
    <property type="project" value="UniProtKB-UniRule"/>
</dbReference>
<keyword evidence="9 15" id="KW-0472">Membrane</keyword>
<dbReference type="GO" id="GO:0046961">
    <property type="term" value="F:proton-transporting ATPase activity, rotational mechanism"/>
    <property type="evidence" value="ECO:0007669"/>
    <property type="project" value="TreeGrafter"/>
</dbReference>
<evidence type="ECO:0000256" key="1">
    <source>
        <dbReference type="ARBA" id="ARBA00005513"/>
    </source>
</evidence>
<dbReference type="EMBL" id="CP028374">
    <property type="protein sequence ID" value="AXN02244.1"/>
    <property type="molecule type" value="Genomic_DNA"/>
</dbReference>
<comment type="subunit">
    <text evidence="15">F-type ATPases have 2 components, F(1) - the catalytic core - and F(0) - the membrane proton channel. F(1) has five subunits: alpha(3), beta(3), gamma(1), delta(1), epsilon(1). F(0) has three main subunits: a(1), b(2) and c(10-14). The alpha and beta chains form an alternating ring which encloses part of the gamma chain. F(1) is attached to F(0) by a central stalk formed by the gamma and epsilon chains, while a peripheral stalk is formed by the delta and b chains.</text>
</comment>